<protein>
    <recommendedName>
        <fullName evidence="1">DUF2786 domain-containing protein</fullName>
    </recommendedName>
</protein>
<name>A0A1K1LQV7_9PSEU</name>
<evidence type="ECO:0000259" key="1">
    <source>
        <dbReference type="Pfam" id="PF10979"/>
    </source>
</evidence>
<dbReference type="AlphaFoldDB" id="A0A1K1LQV7"/>
<gene>
    <name evidence="2" type="ORF">SAMN04489730_0152</name>
</gene>
<evidence type="ECO:0000313" key="2">
    <source>
        <dbReference type="EMBL" id="SFW13297.1"/>
    </source>
</evidence>
<dbReference type="Pfam" id="PF10979">
    <property type="entry name" value="DUF2786"/>
    <property type="match status" value="1"/>
</dbReference>
<dbReference type="Proteomes" id="UP000182740">
    <property type="component" value="Unassembled WGS sequence"/>
</dbReference>
<accession>A0A1K1LQV7</accession>
<organism evidence="2 3">
    <name type="scientific">Amycolatopsis australiensis</name>
    <dbReference type="NCBI Taxonomy" id="546364"/>
    <lineage>
        <taxon>Bacteria</taxon>
        <taxon>Bacillati</taxon>
        <taxon>Actinomycetota</taxon>
        <taxon>Actinomycetes</taxon>
        <taxon>Pseudonocardiales</taxon>
        <taxon>Pseudonocardiaceae</taxon>
        <taxon>Amycolatopsis</taxon>
    </lineage>
</organism>
<feature type="domain" description="DUF2786" evidence="1">
    <location>
        <begin position="20"/>
        <end position="60"/>
    </location>
</feature>
<dbReference type="EMBL" id="FPJG01000002">
    <property type="protein sequence ID" value="SFW13297.1"/>
    <property type="molecule type" value="Genomic_DNA"/>
</dbReference>
<sequence>MSTARTAGERKLGVSVTREKLRRRVSALMTRATHPGTPPEEAAASRAVADRLTRRYGLNQPEFPTFLVGAAIRPVIVHWMSGFSPSGNRSRAWCRCGYGTSPRVTECRALRALTDSHSLDVAECVLCGVVYPADDWVNFRGRLQVVKDPTTGDEFSMCINPKTCKAVGF</sequence>
<evidence type="ECO:0000313" key="3">
    <source>
        <dbReference type="Proteomes" id="UP000182740"/>
    </source>
</evidence>
<dbReference type="OrthoDB" id="5197579at2"/>
<keyword evidence="3" id="KW-1185">Reference proteome</keyword>
<proteinExistence type="predicted"/>
<dbReference type="InterPro" id="IPR024498">
    <property type="entry name" value="DUF2786"/>
</dbReference>
<reference evidence="3" key="1">
    <citation type="submission" date="2016-11" db="EMBL/GenBank/DDBJ databases">
        <authorList>
            <person name="Varghese N."/>
            <person name="Submissions S."/>
        </authorList>
    </citation>
    <scope>NUCLEOTIDE SEQUENCE [LARGE SCALE GENOMIC DNA]</scope>
    <source>
        <strain evidence="3">DSM 44671</strain>
    </source>
</reference>